<feature type="compositionally biased region" description="Pro residues" evidence="1">
    <location>
        <begin position="81"/>
        <end position="96"/>
    </location>
</feature>
<proteinExistence type="predicted"/>
<dbReference type="KEGG" id="hne:HNE_0556"/>
<organism evidence="2 3">
    <name type="scientific">Hyphomonas neptunium (strain ATCC 15444)</name>
    <dbReference type="NCBI Taxonomy" id="228405"/>
    <lineage>
        <taxon>Bacteria</taxon>
        <taxon>Pseudomonadati</taxon>
        <taxon>Pseudomonadota</taxon>
        <taxon>Alphaproteobacteria</taxon>
        <taxon>Hyphomonadales</taxon>
        <taxon>Hyphomonadaceae</taxon>
        <taxon>Hyphomonas</taxon>
    </lineage>
</organism>
<feature type="compositionally biased region" description="Pro residues" evidence="1">
    <location>
        <begin position="39"/>
        <end position="57"/>
    </location>
</feature>
<evidence type="ECO:0000313" key="3">
    <source>
        <dbReference type="Proteomes" id="UP000001959"/>
    </source>
</evidence>
<feature type="compositionally biased region" description="Low complexity" evidence="1">
    <location>
        <begin position="97"/>
        <end position="107"/>
    </location>
</feature>
<evidence type="ECO:0000256" key="1">
    <source>
        <dbReference type="SAM" id="MobiDB-lite"/>
    </source>
</evidence>
<feature type="compositionally biased region" description="Low complexity" evidence="1">
    <location>
        <begin position="58"/>
        <end position="71"/>
    </location>
</feature>
<sequence>MHPSPLASGRAERSAPAPGRACLQSPPRFRQGCAAQTPPALPRPPSAHKAPPSPPAPGTARASAAPGSAPAFQEWHRPPSDRPCPSPRHAPVPPSRPHAAPAASSSRQTMGPGKDAHRAAR</sequence>
<keyword evidence="3" id="KW-1185">Reference proteome</keyword>
<protein>
    <submittedName>
        <fullName evidence="2">Uncharacterized protein</fullName>
    </submittedName>
</protein>
<accession>Q0C4Q8</accession>
<gene>
    <name evidence="2" type="ordered locus">HNE_0556</name>
</gene>
<dbReference type="STRING" id="228405.HNE_0556"/>
<evidence type="ECO:0000313" key="2">
    <source>
        <dbReference type="EMBL" id="ABI75452.1"/>
    </source>
</evidence>
<name>Q0C4Q8_HYPNA</name>
<dbReference type="Proteomes" id="UP000001959">
    <property type="component" value="Chromosome"/>
</dbReference>
<feature type="region of interest" description="Disordered" evidence="1">
    <location>
        <begin position="1"/>
        <end position="121"/>
    </location>
</feature>
<dbReference type="AlphaFoldDB" id="Q0C4Q8"/>
<dbReference type="HOGENOM" id="CLU_2034914_0_0_5"/>
<dbReference type="EMBL" id="CP000158">
    <property type="protein sequence ID" value="ABI75452.1"/>
    <property type="molecule type" value="Genomic_DNA"/>
</dbReference>
<reference evidence="2 3" key="1">
    <citation type="journal article" date="2006" name="J. Bacteriol.">
        <title>Comparative genomic evidence for a close relationship between the dimorphic prosthecate bacteria Hyphomonas neptunium and Caulobacter crescentus.</title>
        <authorList>
            <person name="Badger J.H."/>
            <person name="Hoover T.R."/>
            <person name="Brun Y.V."/>
            <person name="Weiner R.M."/>
            <person name="Laub M.T."/>
            <person name="Alexandre G."/>
            <person name="Mrazek J."/>
            <person name="Ren Q."/>
            <person name="Paulsen I.T."/>
            <person name="Nelson K.E."/>
            <person name="Khouri H.M."/>
            <person name="Radune D."/>
            <person name="Sosa J."/>
            <person name="Dodson R.J."/>
            <person name="Sullivan S.A."/>
            <person name="Rosovitz M.J."/>
            <person name="Madupu R."/>
            <person name="Brinkac L.M."/>
            <person name="Durkin A.S."/>
            <person name="Daugherty S.C."/>
            <person name="Kothari S.P."/>
            <person name="Giglio M.G."/>
            <person name="Zhou L."/>
            <person name="Haft D.H."/>
            <person name="Selengut J.D."/>
            <person name="Davidsen T.M."/>
            <person name="Yang Q."/>
            <person name="Zafar N."/>
            <person name="Ward N.L."/>
        </authorList>
    </citation>
    <scope>NUCLEOTIDE SEQUENCE [LARGE SCALE GENOMIC DNA]</scope>
    <source>
        <strain evidence="2 3">ATCC 15444</strain>
    </source>
</reference>